<dbReference type="EC" id="3.4.24.78" evidence="4"/>
<comment type="function">
    <text evidence="4">Initiates the rapid degradation of small, acid-soluble proteins during spore germination.</text>
</comment>
<comment type="PTM">
    <text evidence="4">Autoproteolytically processed. The inactive tetrameric zymogen termed p46 autoprocesses to a smaller form termed p41, which is active only during spore germination.</text>
</comment>
<evidence type="ECO:0000256" key="2">
    <source>
        <dbReference type="ARBA" id="ARBA00022801"/>
    </source>
</evidence>
<dbReference type="Pfam" id="PF03418">
    <property type="entry name" value="Peptidase_A25"/>
    <property type="match status" value="2"/>
</dbReference>
<keyword evidence="1 4" id="KW-0645">Protease</keyword>
<evidence type="ECO:0000256" key="3">
    <source>
        <dbReference type="ARBA" id="ARBA00023145"/>
    </source>
</evidence>
<comment type="subunit">
    <text evidence="4">Homotetramer.</text>
</comment>
<dbReference type="GO" id="GO:0016787">
    <property type="term" value="F:hydrolase activity"/>
    <property type="evidence" value="ECO:0007669"/>
    <property type="project" value="UniProtKB-KW"/>
</dbReference>
<comment type="similarity">
    <text evidence="4">Belongs to the peptidase A25 family.</text>
</comment>
<dbReference type="InterPro" id="IPR005080">
    <property type="entry name" value="Peptidase_A25"/>
</dbReference>
<organism evidence="5 6">
    <name type="scientific">[Lactobacillus] rogosae</name>
    <dbReference type="NCBI Taxonomy" id="706562"/>
    <lineage>
        <taxon>Bacteria</taxon>
        <taxon>Bacillati</taxon>
        <taxon>Bacillota</taxon>
        <taxon>Clostridia</taxon>
        <taxon>Lachnospirales</taxon>
        <taxon>Lachnospiraceae</taxon>
        <taxon>Lachnospira</taxon>
    </lineage>
</organism>
<accession>A0ABV1BTI5</accession>
<feature type="chain" id="PRO_5044942427" description="Germination protease" evidence="4">
    <location>
        <begin position="9"/>
        <end position="324"/>
    </location>
</feature>
<comment type="catalytic activity">
    <reaction evidence="4">
        <text>Endopeptidase action with P4 Glu or Asp, P1 preferably Glu &gt; Asp, P1' hydrophobic and P2' Ala.</text>
        <dbReference type="EC" id="3.4.24.78"/>
    </reaction>
</comment>
<dbReference type="NCBIfam" id="TIGR01441">
    <property type="entry name" value="GPR"/>
    <property type="match status" value="1"/>
</dbReference>
<proteinExistence type="inferred from homology"/>
<evidence type="ECO:0000256" key="4">
    <source>
        <dbReference type="HAMAP-Rule" id="MF_00626"/>
    </source>
</evidence>
<keyword evidence="3 4" id="KW-0865">Zymogen</keyword>
<keyword evidence="2 4" id="KW-0378">Hydrolase</keyword>
<evidence type="ECO:0000313" key="6">
    <source>
        <dbReference type="Proteomes" id="UP001442364"/>
    </source>
</evidence>
<evidence type="ECO:0000256" key="1">
    <source>
        <dbReference type="ARBA" id="ARBA00022670"/>
    </source>
</evidence>
<reference evidence="5 6" key="1">
    <citation type="submission" date="2024-03" db="EMBL/GenBank/DDBJ databases">
        <title>Human intestinal bacterial collection.</title>
        <authorList>
            <person name="Pauvert C."/>
            <person name="Hitch T.C.A."/>
            <person name="Clavel T."/>
        </authorList>
    </citation>
    <scope>NUCLEOTIDE SEQUENCE [LARGE SCALE GENOMIC DNA]</scope>
    <source>
        <strain evidence="5 6">CLA-AA-H255</strain>
    </source>
</reference>
<gene>
    <name evidence="4 5" type="primary">gpr</name>
    <name evidence="5" type="ORF">WMO14_02680</name>
</gene>
<dbReference type="SUPFAM" id="SSF53163">
    <property type="entry name" value="HybD-like"/>
    <property type="match status" value="2"/>
</dbReference>
<dbReference type="EMBL" id="JBBMER010000002">
    <property type="protein sequence ID" value="MEQ2378789.1"/>
    <property type="molecule type" value="Genomic_DNA"/>
</dbReference>
<dbReference type="Proteomes" id="UP001442364">
    <property type="component" value="Unassembled WGS sequence"/>
</dbReference>
<sequence length="324" mass="34820">MQNNIRTDLAVELNEEISRKAGRLKGIIVNQHKDKDTGIEVTSLKVTNKAGERMIGKPMGTYITIEARKINEMNEDYNNNVTEILKNYISELIGELLKNKKVKDNGKDSRQDNKIPFSGGKNISSKRHISLLVAGLGNRDITSDSLGPLVAKNLYINGHIDNDDTGLCVCSIIPGVMGDTGMETADIIKGIAKQINPSVIIAIDALAARNIERLNTTIQLSDMGINPGSGVGNHRVGINYENIGIPVLAIGVPTVIDALTIVTDLVSPLIGDCSADEIAAFFSGIDNNMKDMYVTPKAIDQDIKNISAIISSAINNLEQAGISG</sequence>
<comment type="caution">
    <text evidence="5">The sequence shown here is derived from an EMBL/GenBank/DDBJ whole genome shotgun (WGS) entry which is preliminary data.</text>
</comment>
<name>A0ABV1BTI5_9FIRM</name>
<feature type="propeptide" id="PRO_5044942428" evidence="4">
    <location>
        <begin position="1"/>
        <end position="8"/>
    </location>
</feature>
<keyword evidence="6" id="KW-1185">Reference proteome</keyword>
<evidence type="ECO:0000313" key="5">
    <source>
        <dbReference type="EMBL" id="MEQ2378789.1"/>
    </source>
</evidence>
<dbReference type="RefSeq" id="WP_349153222.1">
    <property type="nucleotide sequence ID" value="NZ_JBBMER010000002.1"/>
</dbReference>
<dbReference type="HAMAP" id="MF_00626">
    <property type="entry name" value="Germination_prot"/>
    <property type="match status" value="1"/>
</dbReference>
<protein>
    <recommendedName>
        <fullName evidence="4">Germination protease</fullName>
        <ecNumber evidence="4">3.4.24.78</ecNumber>
    </recommendedName>
    <alternativeName>
        <fullName evidence="4">GPR endopeptidase</fullName>
    </alternativeName>
    <alternativeName>
        <fullName evidence="4">Germination proteinase</fullName>
    </alternativeName>
    <alternativeName>
        <fullName evidence="4">Spore protease</fullName>
    </alternativeName>
</protein>
<dbReference type="Gene3D" id="3.40.50.1450">
    <property type="entry name" value="HybD-like"/>
    <property type="match status" value="2"/>
</dbReference>
<dbReference type="InterPro" id="IPR023430">
    <property type="entry name" value="Pept_HybD-like_dom_sf"/>
</dbReference>